<dbReference type="RefSeq" id="WP_055068041.1">
    <property type="nucleotide sequence ID" value="NZ_CP173697.1"/>
</dbReference>
<organism evidence="3 4">
    <name type="scientific">Roseburia faecis</name>
    <dbReference type="NCBI Taxonomy" id="301302"/>
    <lineage>
        <taxon>Bacteria</taxon>
        <taxon>Bacillati</taxon>
        <taxon>Bacillota</taxon>
        <taxon>Clostridia</taxon>
        <taxon>Lachnospirales</taxon>
        <taxon>Lachnospiraceae</taxon>
        <taxon>Roseburia</taxon>
    </lineage>
</organism>
<dbReference type="EMBL" id="CVRR01000023">
    <property type="protein sequence ID" value="CRL39412.1"/>
    <property type="molecule type" value="Genomic_DNA"/>
</dbReference>
<accession>A0A0M6WQH0</accession>
<evidence type="ECO:0000256" key="1">
    <source>
        <dbReference type="SAM" id="MobiDB-lite"/>
    </source>
</evidence>
<keyword evidence="4" id="KW-1185">Reference proteome</keyword>
<proteinExistence type="predicted"/>
<evidence type="ECO:0000313" key="4">
    <source>
        <dbReference type="Proteomes" id="UP000049979"/>
    </source>
</evidence>
<evidence type="ECO:0000256" key="2">
    <source>
        <dbReference type="SAM" id="Phobius"/>
    </source>
</evidence>
<dbReference type="AlphaFoldDB" id="A0A0M6WQH0"/>
<feature type="transmembrane region" description="Helical" evidence="2">
    <location>
        <begin position="53"/>
        <end position="73"/>
    </location>
</feature>
<keyword evidence="2" id="KW-0472">Membrane</keyword>
<evidence type="ECO:0000313" key="3">
    <source>
        <dbReference type="EMBL" id="CRL39412.1"/>
    </source>
</evidence>
<reference evidence="4" key="1">
    <citation type="submission" date="2015-05" db="EMBL/GenBank/DDBJ databases">
        <authorList>
            <consortium name="Pathogen Informatics"/>
        </authorList>
    </citation>
    <scope>NUCLEOTIDE SEQUENCE [LARGE SCALE GENOMIC DNA]</scope>
    <source>
        <strain evidence="4">M72</strain>
    </source>
</reference>
<keyword evidence="2" id="KW-1133">Transmembrane helix</keyword>
<keyword evidence="2" id="KW-0812">Transmembrane</keyword>
<feature type="region of interest" description="Disordered" evidence="1">
    <location>
        <begin position="1"/>
        <end position="36"/>
    </location>
</feature>
<dbReference type="Proteomes" id="UP000049979">
    <property type="component" value="Unassembled WGS sequence"/>
</dbReference>
<gene>
    <name evidence="3" type="ORF">M72_29641</name>
</gene>
<sequence>MNETEILENQETAPAASPTVDGSTEESRSDDIVSSETVQVIDTPEVLASKMSYNVALLFVLSMLVGLIIFHILSRRWQT</sequence>
<name>A0A0M6WQH0_9FIRM</name>
<protein>
    <submittedName>
        <fullName evidence="3">Uncharacterized protein</fullName>
    </submittedName>
</protein>